<dbReference type="InterPro" id="IPR050121">
    <property type="entry name" value="Cytochrome_P450_monoxygenase"/>
</dbReference>
<evidence type="ECO:0000313" key="10">
    <source>
        <dbReference type="EMBL" id="PWY73041.1"/>
    </source>
</evidence>
<evidence type="ECO:0000256" key="8">
    <source>
        <dbReference type="RuleBase" id="RU000461"/>
    </source>
</evidence>
<dbReference type="PRINTS" id="PR00385">
    <property type="entry name" value="P450"/>
</dbReference>
<keyword evidence="11" id="KW-1185">Reference proteome</keyword>
<dbReference type="GeneID" id="37061805"/>
<dbReference type="Pfam" id="PF00067">
    <property type="entry name" value="p450"/>
    <property type="match status" value="1"/>
</dbReference>
<dbReference type="InterPro" id="IPR036396">
    <property type="entry name" value="Cyt_P450_sf"/>
</dbReference>
<dbReference type="InterPro" id="IPR002401">
    <property type="entry name" value="Cyt_P450_E_grp-I"/>
</dbReference>
<keyword evidence="7 8" id="KW-0349">Heme</keyword>
<dbReference type="PRINTS" id="PR00463">
    <property type="entry name" value="EP450I"/>
</dbReference>
<proteinExistence type="inferred from homology"/>
<keyword evidence="9" id="KW-0812">Transmembrane</keyword>
<dbReference type="PANTHER" id="PTHR24305">
    <property type="entry name" value="CYTOCHROME P450"/>
    <property type="match status" value="1"/>
</dbReference>
<keyword evidence="3 7" id="KW-0479">Metal-binding</keyword>
<comment type="caution">
    <text evidence="10">The sequence shown here is derived from an EMBL/GenBank/DDBJ whole genome shotgun (WGS) entry which is preliminary data.</text>
</comment>
<dbReference type="PANTHER" id="PTHR24305:SF229">
    <property type="entry name" value="P450, PUTATIVE (EUROFUNG)-RELATED"/>
    <property type="match status" value="1"/>
</dbReference>
<comment type="similarity">
    <text evidence="2 8">Belongs to the cytochrome P450 family.</text>
</comment>
<dbReference type="Gene3D" id="1.10.630.10">
    <property type="entry name" value="Cytochrome P450"/>
    <property type="match status" value="1"/>
</dbReference>
<evidence type="ECO:0000256" key="2">
    <source>
        <dbReference type="ARBA" id="ARBA00010617"/>
    </source>
</evidence>
<dbReference type="GO" id="GO:0004497">
    <property type="term" value="F:monooxygenase activity"/>
    <property type="evidence" value="ECO:0007669"/>
    <property type="project" value="UniProtKB-KW"/>
</dbReference>
<keyword evidence="6 8" id="KW-0503">Monooxygenase</keyword>
<dbReference type="EMBL" id="MSFL01000025">
    <property type="protein sequence ID" value="PWY73041.1"/>
    <property type="molecule type" value="Genomic_DNA"/>
</dbReference>
<reference evidence="10 11" key="1">
    <citation type="submission" date="2016-12" db="EMBL/GenBank/DDBJ databases">
        <title>The genomes of Aspergillus section Nigri reveals drivers in fungal speciation.</title>
        <authorList>
            <consortium name="DOE Joint Genome Institute"/>
            <person name="Vesth T.C."/>
            <person name="Nybo J."/>
            <person name="Theobald S."/>
            <person name="Brandl J."/>
            <person name="Frisvad J.C."/>
            <person name="Nielsen K.F."/>
            <person name="Lyhne E.K."/>
            <person name="Kogle M.E."/>
            <person name="Kuo A."/>
            <person name="Riley R."/>
            <person name="Clum A."/>
            <person name="Nolan M."/>
            <person name="Lipzen A."/>
            <person name="Salamov A."/>
            <person name="Henrissat B."/>
            <person name="Wiebenga A."/>
            <person name="De Vries R.P."/>
            <person name="Grigoriev I.V."/>
            <person name="Mortensen U.H."/>
            <person name="Andersen M.R."/>
            <person name="Baker S.E."/>
        </authorList>
    </citation>
    <scope>NUCLEOTIDE SEQUENCE [LARGE SCALE GENOMIC DNA]</scope>
    <source>
        <strain evidence="10 11">CBS 117.55</strain>
    </source>
</reference>
<evidence type="ECO:0000313" key="11">
    <source>
        <dbReference type="Proteomes" id="UP000247233"/>
    </source>
</evidence>
<protein>
    <submittedName>
        <fullName evidence="10">Putative cytochrome P450</fullName>
    </submittedName>
</protein>
<dbReference type="STRING" id="1448321.A0A317VII1"/>
<dbReference type="GO" id="GO:0016705">
    <property type="term" value="F:oxidoreductase activity, acting on paired donors, with incorporation or reduction of molecular oxygen"/>
    <property type="evidence" value="ECO:0007669"/>
    <property type="project" value="InterPro"/>
</dbReference>
<evidence type="ECO:0000256" key="3">
    <source>
        <dbReference type="ARBA" id="ARBA00022723"/>
    </source>
</evidence>
<name>A0A317VII1_9EURO</name>
<dbReference type="Proteomes" id="UP000247233">
    <property type="component" value="Unassembled WGS sequence"/>
</dbReference>
<keyword evidence="4 8" id="KW-0560">Oxidoreductase</keyword>
<dbReference type="GO" id="GO:0005506">
    <property type="term" value="F:iron ion binding"/>
    <property type="evidence" value="ECO:0007669"/>
    <property type="project" value="InterPro"/>
</dbReference>
<dbReference type="InterPro" id="IPR001128">
    <property type="entry name" value="Cyt_P450"/>
</dbReference>
<organism evidence="10 11">
    <name type="scientific">Aspergillus heteromorphus CBS 117.55</name>
    <dbReference type="NCBI Taxonomy" id="1448321"/>
    <lineage>
        <taxon>Eukaryota</taxon>
        <taxon>Fungi</taxon>
        <taxon>Dikarya</taxon>
        <taxon>Ascomycota</taxon>
        <taxon>Pezizomycotina</taxon>
        <taxon>Eurotiomycetes</taxon>
        <taxon>Eurotiomycetidae</taxon>
        <taxon>Eurotiales</taxon>
        <taxon>Aspergillaceae</taxon>
        <taxon>Aspergillus</taxon>
        <taxon>Aspergillus subgen. Circumdati</taxon>
    </lineage>
</organism>
<keyword evidence="9" id="KW-0472">Membrane</keyword>
<dbReference type="OrthoDB" id="3934656at2759"/>
<accession>A0A317VII1</accession>
<keyword evidence="5 7" id="KW-0408">Iron</keyword>
<feature type="binding site" description="axial binding residue" evidence="7">
    <location>
        <position position="450"/>
    </location>
    <ligand>
        <name>heme</name>
        <dbReference type="ChEBI" id="CHEBI:30413"/>
    </ligand>
    <ligandPart>
        <name>Fe</name>
        <dbReference type="ChEBI" id="CHEBI:18248"/>
    </ligandPart>
</feature>
<sequence>MDVHATFYAAAWALALYWVAWIFYARWLHPLSKFPGPPLAAVSRLWIVLHVARGRAGTEQKQLHEKYAGPIIRIAPNELAISDPRAIKTIYGINTGFTKTDFYLTFRAPGVRYPDHFTATDPKSHAVRRRIVNSVYSMTSILQAEEYVDKVTDLFLLQLGGVADNKATINFLHWARMYAYDVIGEFYFGRMFGFLQEMRDHLGYMESTDTMIPVMAVAGVLPSYLRSAFMLSGLLFSSIRQAMVATMTLVKAADEAVEDRLQAEKRGEEQKPDVLTKIFNIYRLQGAKVDLRVEDVKVEAWVAGSFAGSDTTAITLSGILFHIVKNREVYDALVEEIDHATMNDQLSSPHLAYQEASKLPYLDACIKEGMRFHPIVGLTFPRHAPKEGCEVAGHWIPGHARIGVNPAIVHLDTSIFGEDAHSFNPDRWLAPGANNMSQYIMQFGFGSRTCMGKHMAMVEIYKVIPELLRSFHLELESPEDKLDNTSYWFYKPKKVNIKIRRR</sequence>
<comment type="cofactor">
    <cofactor evidence="1 7">
        <name>heme</name>
        <dbReference type="ChEBI" id="CHEBI:30413"/>
    </cofactor>
</comment>
<evidence type="ECO:0000256" key="9">
    <source>
        <dbReference type="SAM" id="Phobius"/>
    </source>
</evidence>
<dbReference type="InterPro" id="IPR017972">
    <property type="entry name" value="Cyt_P450_CS"/>
</dbReference>
<dbReference type="GO" id="GO:0020037">
    <property type="term" value="F:heme binding"/>
    <property type="evidence" value="ECO:0007669"/>
    <property type="project" value="InterPro"/>
</dbReference>
<evidence type="ECO:0000256" key="5">
    <source>
        <dbReference type="ARBA" id="ARBA00023004"/>
    </source>
</evidence>
<dbReference type="CDD" id="cd11060">
    <property type="entry name" value="CYP57A1-like"/>
    <property type="match status" value="1"/>
</dbReference>
<evidence type="ECO:0000256" key="6">
    <source>
        <dbReference type="ARBA" id="ARBA00023033"/>
    </source>
</evidence>
<dbReference type="VEuPathDB" id="FungiDB:BO70DRAFT_297445"/>
<feature type="transmembrane region" description="Helical" evidence="9">
    <location>
        <begin position="6"/>
        <end position="24"/>
    </location>
</feature>
<keyword evidence="9" id="KW-1133">Transmembrane helix</keyword>
<dbReference type="PROSITE" id="PS00086">
    <property type="entry name" value="CYTOCHROME_P450"/>
    <property type="match status" value="1"/>
</dbReference>
<evidence type="ECO:0000256" key="4">
    <source>
        <dbReference type="ARBA" id="ARBA00023002"/>
    </source>
</evidence>
<evidence type="ECO:0000256" key="7">
    <source>
        <dbReference type="PIRSR" id="PIRSR602401-1"/>
    </source>
</evidence>
<dbReference type="RefSeq" id="XP_025396695.1">
    <property type="nucleotide sequence ID" value="XM_025539568.1"/>
</dbReference>
<dbReference type="AlphaFoldDB" id="A0A317VII1"/>
<dbReference type="SUPFAM" id="SSF48264">
    <property type="entry name" value="Cytochrome P450"/>
    <property type="match status" value="1"/>
</dbReference>
<evidence type="ECO:0000256" key="1">
    <source>
        <dbReference type="ARBA" id="ARBA00001971"/>
    </source>
</evidence>
<gene>
    <name evidence="10" type="ORF">BO70DRAFT_297445</name>
</gene>